<dbReference type="InterPro" id="IPR005644">
    <property type="entry name" value="NolW-like"/>
</dbReference>
<gene>
    <name evidence="16" type="primary">gspD</name>
    <name evidence="16" type="ORF">GCM10022268_29320</name>
</gene>
<dbReference type="InterPro" id="IPR004846">
    <property type="entry name" value="T2SS/T3SS_dom"/>
</dbReference>
<proteinExistence type="inferred from homology"/>
<feature type="domain" description="NolW-like" evidence="14">
    <location>
        <begin position="266"/>
        <end position="394"/>
    </location>
</feature>
<dbReference type="Gene3D" id="3.30.1370.120">
    <property type="match status" value="3"/>
</dbReference>
<keyword evidence="7" id="KW-0653">Protein transport</keyword>
<evidence type="ECO:0000256" key="8">
    <source>
        <dbReference type="ARBA" id="ARBA00023136"/>
    </source>
</evidence>
<evidence type="ECO:0000259" key="13">
    <source>
        <dbReference type="Pfam" id="PF00263"/>
    </source>
</evidence>
<dbReference type="PANTHER" id="PTHR30332:SF24">
    <property type="entry name" value="SECRETIN GSPD-RELATED"/>
    <property type="match status" value="1"/>
</dbReference>
<dbReference type="RefSeq" id="WP_344694149.1">
    <property type="nucleotide sequence ID" value="NZ_BAABBF010000007.1"/>
</dbReference>
<keyword evidence="3 10" id="KW-0813">Transport</keyword>
<keyword evidence="17" id="KW-1185">Reference proteome</keyword>
<evidence type="ECO:0000256" key="4">
    <source>
        <dbReference type="ARBA" id="ARBA00022452"/>
    </source>
</evidence>
<keyword evidence="9" id="KW-0998">Cell outer membrane</keyword>
<comment type="similarity">
    <text evidence="2">Belongs to the bacterial secretin family. GSP D subfamily.</text>
</comment>
<dbReference type="Pfam" id="PF00263">
    <property type="entry name" value="Secretin"/>
    <property type="match status" value="1"/>
</dbReference>
<feature type="signal peptide" evidence="12">
    <location>
        <begin position="1"/>
        <end position="21"/>
    </location>
</feature>
<evidence type="ECO:0000256" key="9">
    <source>
        <dbReference type="ARBA" id="ARBA00023237"/>
    </source>
</evidence>
<dbReference type="InterPro" id="IPR013356">
    <property type="entry name" value="T2SS_GspD"/>
</dbReference>
<dbReference type="InterPro" id="IPR001775">
    <property type="entry name" value="GspD/PilQ"/>
</dbReference>
<dbReference type="InterPro" id="IPR038591">
    <property type="entry name" value="NolW-like_sf"/>
</dbReference>
<evidence type="ECO:0000256" key="2">
    <source>
        <dbReference type="ARBA" id="ARBA00006980"/>
    </source>
</evidence>
<feature type="domain" description="Type II/III secretion system secretin-like" evidence="13">
    <location>
        <begin position="510"/>
        <end position="674"/>
    </location>
</feature>
<feature type="chain" id="PRO_5045553421" evidence="12">
    <location>
        <begin position="22"/>
        <end position="750"/>
    </location>
</feature>
<evidence type="ECO:0000259" key="14">
    <source>
        <dbReference type="Pfam" id="PF03958"/>
    </source>
</evidence>
<organism evidence="16 17">
    <name type="scientific">Sphingomonas cynarae</name>
    <dbReference type="NCBI Taxonomy" id="930197"/>
    <lineage>
        <taxon>Bacteria</taxon>
        <taxon>Pseudomonadati</taxon>
        <taxon>Pseudomonadota</taxon>
        <taxon>Alphaproteobacteria</taxon>
        <taxon>Sphingomonadales</taxon>
        <taxon>Sphingomonadaceae</taxon>
        <taxon>Sphingomonas</taxon>
    </lineage>
</organism>
<comment type="subcellular location">
    <subcellularLocation>
        <location evidence="1 10">Cell outer membrane</location>
    </subcellularLocation>
</comment>
<dbReference type="NCBIfam" id="TIGR02517">
    <property type="entry name" value="type_II_gspD"/>
    <property type="match status" value="1"/>
</dbReference>
<accession>A0ABP7EMJ9</accession>
<keyword evidence="8" id="KW-0472">Membrane</keyword>
<feature type="domain" description="NolW-like" evidence="14">
    <location>
        <begin position="120"/>
        <end position="179"/>
    </location>
</feature>
<evidence type="ECO:0000313" key="17">
    <source>
        <dbReference type="Proteomes" id="UP001500523"/>
    </source>
</evidence>
<feature type="compositionally biased region" description="Gly residues" evidence="11">
    <location>
        <begin position="332"/>
        <end position="341"/>
    </location>
</feature>
<feature type="region of interest" description="Disordered" evidence="11">
    <location>
        <begin position="292"/>
        <end position="348"/>
    </location>
</feature>
<evidence type="ECO:0000256" key="7">
    <source>
        <dbReference type="ARBA" id="ARBA00022927"/>
    </source>
</evidence>
<evidence type="ECO:0000256" key="12">
    <source>
        <dbReference type="SAM" id="SignalP"/>
    </source>
</evidence>
<name>A0ABP7EMJ9_9SPHN</name>
<reference evidence="17" key="1">
    <citation type="journal article" date="2019" name="Int. J. Syst. Evol. Microbiol.">
        <title>The Global Catalogue of Microorganisms (GCM) 10K type strain sequencing project: providing services to taxonomists for standard genome sequencing and annotation.</title>
        <authorList>
            <consortium name="The Broad Institute Genomics Platform"/>
            <consortium name="The Broad Institute Genome Sequencing Center for Infectious Disease"/>
            <person name="Wu L."/>
            <person name="Ma J."/>
        </authorList>
    </citation>
    <scope>NUCLEOTIDE SEQUENCE [LARGE SCALE GENOMIC DNA]</scope>
    <source>
        <strain evidence="17">JCM 17498</strain>
    </source>
</reference>
<keyword evidence="6 12" id="KW-0732">Signal</keyword>
<evidence type="ECO:0000256" key="10">
    <source>
        <dbReference type="RuleBase" id="RU004004"/>
    </source>
</evidence>
<evidence type="ECO:0000256" key="6">
    <source>
        <dbReference type="ARBA" id="ARBA00022729"/>
    </source>
</evidence>
<feature type="compositionally biased region" description="Low complexity" evidence="11">
    <location>
        <begin position="317"/>
        <end position="331"/>
    </location>
</feature>
<evidence type="ECO:0000256" key="11">
    <source>
        <dbReference type="SAM" id="MobiDB-lite"/>
    </source>
</evidence>
<dbReference type="PANTHER" id="PTHR30332">
    <property type="entry name" value="PROBABLE GENERAL SECRETION PATHWAY PROTEIN D"/>
    <property type="match status" value="1"/>
</dbReference>
<evidence type="ECO:0000259" key="15">
    <source>
        <dbReference type="Pfam" id="PF21305"/>
    </source>
</evidence>
<dbReference type="InterPro" id="IPR050810">
    <property type="entry name" value="Bact_Secretion_Sys_Channel"/>
</dbReference>
<feature type="domain" description="NolW-like" evidence="14">
    <location>
        <begin position="182"/>
        <end position="259"/>
    </location>
</feature>
<dbReference type="EMBL" id="BAABBF010000007">
    <property type="protein sequence ID" value="GAA3719210.1"/>
    <property type="molecule type" value="Genomic_DNA"/>
</dbReference>
<dbReference type="Proteomes" id="UP001500523">
    <property type="component" value="Unassembled WGS sequence"/>
</dbReference>
<evidence type="ECO:0000313" key="16">
    <source>
        <dbReference type="EMBL" id="GAA3719210.1"/>
    </source>
</evidence>
<keyword evidence="4" id="KW-1134">Transmembrane beta strand</keyword>
<keyword evidence="5" id="KW-0812">Transmembrane</keyword>
<dbReference type="InterPro" id="IPR049371">
    <property type="entry name" value="GspD-like_N0"/>
</dbReference>
<sequence length="750" mass="77877">MKSFSLAPVALIAVAAAPVAAQTTLNVRDADIRAFIADAARVTGRTFIIDARVTGKVTVVTDRPLSRSEYFEAFLSTLRANGLVAVPTGNGALRIQPIDNAASQPSRIGAAGAARNSFVTEIVRLRSIDAASAVETVRPLVSAQGSVTANRGGNSLVVVDFADNIRRVREVLRRIDTDSAATRVVALRNASAREIATALQSLAGGGVGAGGGGGNVPAGGGGGNVSVVAIESSNSVALRGDPTSVGRLAQVAIDLDGRARNGTDIRVVFLENADAEQLLPVLQQLIGQTPDPVQETTLSRGNFQQSNSNGGNGGSGFTSQRSQPIQPPTQISGGGGGGSTTAGGQQAPISSAASRVQAVVTRFTGANAIVIAAPSDIQRQLSEVVRQLDTRREQVLIEAIIAEVSDATVKRLGAQFLVGSLSGGAFGASTFTNTAPNILSIAGAIGSRSIGGTETTVVGSDGTRTTTRTPDPASAALTQSAISSILGASGGFAGWGGQIGDTIFGAIINAVKSDNTSNLLQVPHIITLDNQQAHSLVGQEIPVTTGQALSNNFDNAFRTVQRQNVGIQLDVKPQVNAGGSLKLYVRLEVSSIAGPVSASNSELILNKRAFENVFTPDDGQITVIGGLLDDNERRTIEKIPLLGDIPGIGALFRSKARSRTKTNLMVFIRPTILRTAADSRRVTEQRYGYLRAVQGYAQPGVEPSIDQLVRDYMNAAPPIPSSPMPGNIEDPKIAVPMQSQSTMSIRPERK</sequence>
<dbReference type="Pfam" id="PF21305">
    <property type="entry name" value="type_II_gspD_N0"/>
    <property type="match status" value="1"/>
</dbReference>
<feature type="region of interest" description="Disordered" evidence="11">
    <location>
        <begin position="718"/>
        <end position="750"/>
    </location>
</feature>
<dbReference type="Pfam" id="PF03958">
    <property type="entry name" value="Secretin_N"/>
    <property type="match status" value="3"/>
</dbReference>
<evidence type="ECO:0000256" key="1">
    <source>
        <dbReference type="ARBA" id="ARBA00004442"/>
    </source>
</evidence>
<protein>
    <submittedName>
        <fullName evidence="16">Type II secretion system secretin GspD</fullName>
    </submittedName>
</protein>
<dbReference type="PRINTS" id="PR00811">
    <property type="entry name" value="BCTERIALGSPD"/>
</dbReference>
<comment type="caution">
    <text evidence="16">The sequence shown here is derived from an EMBL/GenBank/DDBJ whole genome shotgun (WGS) entry which is preliminary data.</text>
</comment>
<evidence type="ECO:0000256" key="5">
    <source>
        <dbReference type="ARBA" id="ARBA00022692"/>
    </source>
</evidence>
<evidence type="ECO:0000256" key="3">
    <source>
        <dbReference type="ARBA" id="ARBA00022448"/>
    </source>
</evidence>
<feature type="domain" description="GspD-like N0" evidence="15">
    <location>
        <begin position="25"/>
        <end position="95"/>
    </location>
</feature>